<name>A0A9X6NCA8_HYPEX</name>
<reference evidence="4" key="1">
    <citation type="submission" date="2017-01" db="EMBL/GenBank/DDBJ databases">
        <title>Comparative genomics of anhydrobiosis in the tardigrade Hypsibius dujardini.</title>
        <authorList>
            <person name="Yoshida Y."/>
            <person name="Koutsovoulos G."/>
            <person name="Laetsch D."/>
            <person name="Stevens L."/>
            <person name="Kumar S."/>
            <person name="Horikawa D."/>
            <person name="Ishino K."/>
            <person name="Komine S."/>
            <person name="Tomita M."/>
            <person name="Blaxter M."/>
            <person name="Arakawa K."/>
        </authorList>
    </citation>
    <scope>NUCLEOTIDE SEQUENCE [LARGE SCALE GENOMIC DNA]</scope>
    <source>
        <strain evidence="4">Z151</strain>
    </source>
</reference>
<evidence type="ECO:0008006" key="5">
    <source>
        <dbReference type="Google" id="ProtNLM"/>
    </source>
</evidence>
<keyword evidence="2" id="KW-0472">Membrane</keyword>
<keyword evidence="4" id="KW-1185">Reference proteome</keyword>
<protein>
    <recommendedName>
        <fullName evidence="5">Transmembrane protein</fullName>
    </recommendedName>
</protein>
<evidence type="ECO:0000313" key="4">
    <source>
        <dbReference type="Proteomes" id="UP000192578"/>
    </source>
</evidence>
<dbReference type="EMBL" id="MTYJ01000179">
    <property type="protein sequence ID" value="OWA49988.1"/>
    <property type="molecule type" value="Genomic_DNA"/>
</dbReference>
<feature type="transmembrane region" description="Helical" evidence="2">
    <location>
        <begin position="163"/>
        <end position="183"/>
    </location>
</feature>
<evidence type="ECO:0000256" key="2">
    <source>
        <dbReference type="SAM" id="Phobius"/>
    </source>
</evidence>
<evidence type="ECO:0000256" key="1">
    <source>
        <dbReference type="SAM" id="MobiDB-lite"/>
    </source>
</evidence>
<comment type="caution">
    <text evidence="3">The sequence shown here is derived from an EMBL/GenBank/DDBJ whole genome shotgun (WGS) entry which is preliminary data.</text>
</comment>
<organism evidence="3 4">
    <name type="scientific">Hypsibius exemplaris</name>
    <name type="common">Freshwater tardigrade</name>
    <dbReference type="NCBI Taxonomy" id="2072580"/>
    <lineage>
        <taxon>Eukaryota</taxon>
        <taxon>Metazoa</taxon>
        <taxon>Ecdysozoa</taxon>
        <taxon>Tardigrada</taxon>
        <taxon>Eutardigrada</taxon>
        <taxon>Parachela</taxon>
        <taxon>Hypsibioidea</taxon>
        <taxon>Hypsibiidae</taxon>
        <taxon>Hypsibius</taxon>
    </lineage>
</organism>
<gene>
    <name evidence="3" type="ORF">BV898_14520</name>
</gene>
<feature type="transmembrane region" description="Helical" evidence="2">
    <location>
        <begin position="87"/>
        <end position="110"/>
    </location>
</feature>
<feature type="compositionally biased region" description="Basic and acidic residues" evidence="1">
    <location>
        <begin position="1"/>
        <end position="31"/>
    </location>
</feature>
<evidence type="ECO:0000313" key="3">
    <source>
        <dbReference type="EMBL" id="OWA49988.1"/>
    </source>
</evidence>
<accession>A0A9X6NCA8</accession>
<dbReference type="Proteomes" id="UP000192578">
    <property type="component" value="Unassembled WGS sequence"/>
</dbReference>
<keyword evidence="2" id="KW-1133">Transmembrane helix</keyword>
<keyword evidence="2" id="KW-0812">Transmembrane</keyword>
<dbReference type="AlphaFoldDB" id="A0A9X6NCA8"/>
<sequence>MKLEKSGLEKRARSGELFKADTHTHQGHWDNELIEDESSPGDYTAGTEGVPHDSMCGVYAPLHKRPHRQSSHAPDSFGPFLEQRAGCVWISAWHLFSAATEFVFGVVMLIRGGGSDNRFFLGLHVPFLFLAAIVGTAGCCLIHGLSKQRRSSLFRRVWKDLSLLKMILQLAYIGFCIFVYTTVYSDDFQKKIIKEVAAREKALKTEISPFFDSRQMPMTLAFNNRQTALKESLNLKFENFQNNMEVNNVVAEFIRRLSLPVLVSLILFAIDIAMTILAIHVVRRFSAASQKAEPQPALPHVTVTGTVLDTAPVVQNDLTPPAADTLPSYRTAMQQIP</sequence>
<feature type="region of interest" description="Disordered" evidence="1">
    <location>
        <begin position="1"/>
        <end position="47"/>
    </location>
</feature>
<feature type="transmembrane region" description="Helical" evidence="2">
    <location>
        <begin position="261"/>
        <end position="282"/>
    </location>
</feature>
<proteinExistence type="predicted"/>
<feature type="transmembrane region" description="Helical" evidence="2">
    <location>
        <begin position="122"/>
        <end position="142"/>
    </location>
</feature>